<dbReference type="EMBL" id="JAHDYS010000014">
    <property type="protein sequence ID" value="MBT1072944.1"/>
    <property type="molecule type" value="Genomic_DNA"/>
</dbReference>
<dbReference type="RefSeq" id="WP_214300462.1">
    <property type="nucleotide sequence ID" value="NZ_JAHDYS010000014.1"/>
</dbReference>
<evidence type="ECO:0000313" key="4">
    <source>
        <dbReference type="Proteomes" id="UP000784128"/>
    </source>
</evidence>
<dbReference type="Proteomes" id="UP000784128">
    <property type="component" value="Unassembled WGS sequence"/>
</dbReference>
<evidence type="ECO:0000259" key="2">
    <source>
        <dbReference type="Pfam" id="PF00582"/>
    </source>
</evidence>
<dbReference type="InterPro" id="IPR006015">
    <property type="entry name" value="Universal_stress_UspA"/>
</dbReference>
<dbReference type="PANTHER" id="PTHR43010:SF1">
    <property type="entry name" value="USPA DOMAIN-CONTAINING PROTEIN"/>
    <property type="match status" value="1"/>
</dbReference>
<dbReference type="SUPFAM" id="SSF52402">
    <property type="entry name" value="Adenine nucleotide alpha hydrolases-like"/>
    <property type="match status" value="1"/>
</dbReference>
<sequence length="147" mass="16212">MRILLAIDGSPSSDAAVAEVCRRPWPAESEVRIITVMTPLESMLFREKFHHPEVFDDVFKQQGGEAAKRLHDAAAHLEQRADIRVTPVLLEGLPKEVILDEAERWGADLIVLGSNGTGAIRYLFLGSVALAVAINAHCSVEIIRNKF</sequence>
<dbReference type="PANTHER" id="PTHR43010">
    <property type="entry name" value="UNIVERSAL STRESS PROTEIN SLR1230"/>
    <property type="match status" value="1"/>
</dbReference>
<organism evidence="3 4">
    <name type="scientific">Pelotalea chapellei</name>
    <dbReference type="NCBI Taxonomy" id="44671"/>
    <lineage>
        <taxon>Bacteria</taxon>
        <taxon>Pseudomonadati</taxon>
        <taxon>Thermodesulfobacteriota</taxon>
        <taxon>Desulfuromonadia</taxon>
        <taxon>Geobacterales</taxon>
        <taxon>Geobacteraceae</taxon>
        <taxon>Pelotalea</taxon>
    </lineage>
</organism>
<feature type="domain" description="UspA" evidence="2">
    <location>
        <begin position="2"/>
        <end position="144"/>
    </location>
</feature>
<comment type="similarity">
    <text evidence="1">Belongs to the universal stress protein A family.</text>
</comment>
<evidence type="ECO:0000313" key="3">
    <source>
        <dbReference type="EMBL" id="MBT1072944.1"/>
    </source>
</evidence>
<keyword evidence="4" id="KW-1185">Reference proteome</keyword>
<dbReference type="Gene3D" id="3.40.50.620">
    <property type="entry name" value="HUPs"/>
    <property type="match status" value="1"/>
</dbReference>
<evidence type="ECO:0000256" key="1">
    <source>
        <dbReference type="ARBA" id="ARBA00008791"/>
    </source>
</evidence>
<reference evidence="3 4" key="1">
    <citation type="submission" date="2021-05" db="EMBL/GenBank/DDBJ databases">
        <title>The draft genome of Geobacter chapellei DSM 13688.</title>
        <authorList>
            <person name="Xu Z."/>
            <person name="Masuda Y."/>
            <person name="Itoh H."/>
            <person name="Senoo K."/>
        </authorList>
    </citation>
    <scope>NUCLEOTIDE SEQUENCE [LARGE SCALE GENOMIC DNA]</scope>
    <source>
        <strain evidence="3 4">DSM 13688</strain>
    </source>
</reference>
<protein>
    <submittedName>
        <fullName evidence="3">Universal stress protein</fullName>
    </submittedName>
</protein>
<dbReference type="InterPro" id="IPR006016">
    <property type="entry name" value="UspA"/>
</dbReference>
<name>A0ABS5UB82_9BACT</name>
<dbReference type="InterPro" id="IPR051688">
    <property type="entry name" value="USP_A"/>
</dbReference>
<comment type="caution">
    <text evidence="3">The sequence shown here is derived from an EMBL/GenBank/DDBJ whole genome shotgun (WGS) entry which is preliminary data.</text>
</comment>
<dbReference type="Pfam" id="PF00582">
    <property type="entry name" value="Usp"/>
    <property type="match status" value="1"/>
</dbReference>
<accession>A0ABS5UB82</accession>
<proteinExistence type="inferred from homology"/>
<dbReference type="PRINTS" id="PR01438">
    <property type="entry name" value="UNVRSLSTRESS"/>
</dbReference>
<gene>
    <name evidence="3" type="ORF">KJB30_14205</name>
</gene>
<dbReference type="CDD" id="cd00293">
    <property type="entry name" value="USP-like"/>
    <property type="match status" value="1"/>
</dbReference>
<dbReference type="InterPro" id="IPR014729">
    <property type="entry name" value="Rossmann-like_a/b/a_fold"/>
</dbReference>